<protein>
    <submittedName>
        <fullName evidence="2">Transcriptional regulator</fullName>
    </submittedName>
</protein>
<organism evidence="2 3">
    <name type="scientific">Streptomyces kronopolitis</name>
    <dbReference type="NCBI Taxonomy" id="1612435"/>
    <lineage>
        <taxon>Bacteria</taxon>
        <taxon>Bacillati</taxon>
        <taxon>Actinomycetota</taxon>
        <taxon>Actinomycetes</taxon>
        <taxon>Kitasatosporales</taxon>
        <taxon>Streptomycetaceae</taxon>
        <taxon>Streptomyces</taxon>
    </lineage>
</organism>
<dbReference type="Proteomes" id="UP000600080">
    <property type="component" value="Unassembled WGS sequence"/>
</dbReference>
<evidence type="ECO:0000259" key="1">
    <source>
        <dbReference type="Pfam" id="PF04149"/>
    </source>
</evidence>
<reference evidence="3" key="1">
    <citation type="journal article" date="2019" name="Int. J. Syst. Evol. Microbiol.">
        <title>The Global Catalogue of Microorganisms (GCM) 10K type strain sequencing project: providing services to taxonomists for standard genome sequencing and annotation.</title>
        <authorList>
            <consortium name="The Broad Institute Genomics Platform"/>
            <consortium name="The Broad Institute Genome Sequencing Center for Infectious Disease"/>
            <person name="Wu L."/>
            <person name="Ma J."/>
        </authorList>
    </citation>
    <scope>NUCLEOTIDE SEQUENCE [LARGE SCALE GENOMIC DNA]</scope>
    <source>
        <strain evidence="3">CGMCC 4.7323</strain>
    </source>
</reference>
<sequence>MAEYHNGVAAKSIKGAHWVKASASDPLHDCVEIAKLGSGEVAFRNSRFPDGAALVFTCSEMAAFLDGARKGEFDNMAV</sequence>
<evidence type="ECO:0000313" key="3">
    <source>
        <dbReference type="Proteomes" id="UP000600080"/>
    </source>
</evidence>
<proteinExistence type="predicted"/>
<comment type="caution">
    <text evidence="2">The sequence shown here is derived from an EMBL/GenBank/DDBJ whole genome shotgun (WGS) entry which is preliminary data.</text>
</comment>
<evidence type="ECO:0000313" key="2">
    <source>
        <dbReference type="EMBL" id="GGN51229.1"/>
    </source>
</evidence>
<dbReference type="RefSeq" id="WP_189100172.1">
    <property type="nucleotide sequence ID" value="NZ_BMND01000018.1"/>
</dbReference>
<feature type="domain" description="DUF397" evidence="1">
    <location>
        <begin position="16"/>
        <end position="69"/>
    </location>
</feature>
<dbReference type="EMBL" id="BMND01000018">
    <property type="protein sequence ID" value="GGN51229.1"/>
    <property type="molecule type" value="Genomic_DNA"/>
</dbReference>
<keyword evidence="3" id="KW-1185">Reference proteome</keyword>
<dbReference type="InterPro" id="IPR007278">
    <property type="entry name" value="DUF397"/>
</dbReference>
<dbReference type="Pfam" id="PF04149">
    <property type="entry name" value="DUF397"/>
    <property type="match status" value="1"/>
</dbReference>
<accession>A0ABQ2JN82</accession>
<dbReference type="GeneID" id="301549836"/>
<name>A0ABQ2JN82_9ACTN</name>
<gene>
    <name evidence="2" type="ORF">GCM10012285_41120</name>
</gene>